<evidence type="ECO:0000313" key="18">
    <source>
        <dbReference type="Ensembl" id="ENSCPGP00000013199.1"/>
    </source>
</evidence>
<dbReference type="InterPro" id="IPR017046">
    <property type="entry name" value="Prenylcysteine_Oxase1"/>
</dbReference>
<dbReference type="PANTHER" id="PTHR15944:SF3">
    <property type="entry name" value="PRENYLCYSTEINE OXIDASE 1"/>
    <property type="match status" value="1"/>
</dbReference>
<evidence type="ECO:0000256" key="14">
    <source>
        <dbReference type="ARBA" id="ARBA00048495"/>
    </source>
</evidence>
<proteinExistence type="inferred from homology"/>
<keyword evidence="6" id="KW-0274">FAD</keyword>
<keyword evidence="19" id="KW-1185">Reference proteome</keyword>
<keyword evidence="8" id="KW-0325">Glycoprotein</keyword>
<reference evidence="18" key="2">
    <citation type="submission" date="2025-09" db="UniProtKB">
        <authorList>
            <consortium name="Ensembl"/>
        </authorList>
    </citation>
    <scope>IDENTIFICATION</scope>
</reference>
<evidence type="ECO:0000256" key="13">
    <source>
        <dbReference type="ARBA" id="ARBA00047616"/>
    </source>
</evidence>
<feature type="region of interest" description="Disordered" evidence="16">
    <location>
        <begin position="1"/>
        <end position="24"/>
    </location>
</feature>
<keyword evidence="5" id="KW-0732">Signal</keyword>
<evidence type="ECO:0000256" key="12">
    <source>
        <dbReference type="ARBA" id="ARBA00045287"/>
    </source>
</evidence>
<evidence type="ECO:0000259" key="17">
    <source>
        <dbReference type="Pfam" id="PF07156"/>
    </source>
</evidence>
<reference evidence="18" key="1">
    <citation type="submission" date="2025-08" db="UniProtKB">
        <authorList>
            <consortium name="Ensembl"/>
        </authorList>
    </citation>
    <scope>IDENTIFICATION</scope>
</reference>
<comment type="catalytic activity">
    <reaction evidence="15">
        <text>[(2E,6E,10E)-geranylgeranyl]-L-cysteine + O2 + H2O = (2E,6E,10E)-geranylgeranial + L-cysteine + H2O2</text>
        <dbReference type="Rhea" id="RHEA:70407"/>
        <dbReference type="ChEBI" id="CHEBI:15377"/>
        <dbReference type="ChEBI" id="CHEBI:15379"/>
        <dbReference type="ChEBI" id="CHEBI:16240"/>
        <dbReference type="ChEBI" id="CHEBI:35235"/>
        <dbReference type="ChEBI" id="CHEBI:189549"/>
        <dbReference type="ChEBI" id="CHEBI:189554"/>
        <dbReference type="EC" id="1.8.3.5"/>
    </reaction>
    <physiologicalReaction direction="left-to-right" evidence="15">
        <dbReference type="Rhea" id="RHEA:70408"/>
    </physiologicalReaction>
</comment>
<evidence type="ECO:0000256" key="6">
    <source>
        <dbReference type="ARBA" id="ARBA00022827"/>
    </source>
</evidence>
<comment type="catalytic activity">
    <reaction evidence="14">
        <text>an S-polyprenyl-L-cysteine + O2 + H2O = a polyprenal + L-cysteine + H2O2</text>
        <dbReference type="Rhea" id="RHEA:53892"/>
        <dbReference type="Rhea" id="RHEA-COMP:13675"/>
        <dbReference type="Rhea" id="RHEA-COMP:13676"/>
        <dbReference type="ChEBI" id="CHEBI:15377"/>
        <dbReference type="ChEBI" id="CHEBI:15379"/>
        <dbReference type="ChEBI" id="CHEBI:16240"/>
        <dbReference type="ChEBI" id="CHEBI:35235"/>
        <dbReference type="ChEBI" id="CHEBI:137934"/>
        <dbReference type="ChEBI" id="CHEBI:137935"/>
        <dbReference type="EC" id="1.8.3.5"/>
    </reaction>
    <physiologicalReaction direction="left-to-right" evidence="14">
        <dbReference type="Rhea" id="RHEA:53893"/>
    </physiologicalReaction>
</comment>
<dbReference type="AlphaFoldDB" id="A0A8C3JVT7"/>
<evidence type="ECO:0000256" key="3">
    <source>
        <dbReference type="ARBA" id="ARBA00009967"/>
    </source>
</evidence>
<dbReference type="GO" id="GO:0030328">
    <property type="term" value="P:prenylcysteine catabolic process"/>
    <property type="evidence" value="ECO:0007669"/>
    <property type="project" value="InterPro"/>
</dbReference>
<dbReference type="Ensembl" id="ENSCPGT00000014467.1">
    <property type="protein sequence ID" value="ENSCPGP00000013199.1"/>
    <property type="gene ID" value="ENSCPGG00000009355.1"/>
</dbReference>
<dbReference type="InterPro" id="IPR036188">
    <property type="entry name" value="FAD/NAD-bd_sf"/>
</dbReference>
<name>A0A8C3JVT7_9CHAR</name>
<dbReference type="Pfam" id="PF07156">
    <property type="entry name" value="Prenylcys_lyase"/>
    <property type="match status" value="1"/>
</dbReference>
<sequence length="376" mass="41761">FWRRDRPPLATPSFQGVGESQKVSPQPPFLQIYRYQTHDYAFSSNEGLLRALGGEDLVLMLNRSIEEALQRAGFSQKFIDEVVCPAMRVNYGQGGFRPPALPGAVSLAGVESGLWSVKGGNKLVCTGLLYAAKAQVIPGTVVSIEPKIRPRRSGELGGGLYHVTYRTAQGLTGDTYDLVVIAAPLGGPLANISFLNFHPPIPSFPNPYHQTVATFVHGRLNSSFFGYREPSSFRLGVIFTTDNPNLFINSLAMVSPVEKKDDDEDDDEKTTPLAVWKVFSREELTKEELDLLFVSYDSVKFKKWLAYPRYDPPERCPPVLLHHQLYYLNGLERAASAAELSAVAAKNVALLAFHRWHGNHGAIDQQDLEEKLKTEL</sequence>
<dbReference type="SUPFAM" id="SSF51905">
    <property type="entry name" value="FAD/NAD(P)-binding domain"/>
    <property type="match status" value="1"/>
</dbReference>
<dbReference type="Proteomes" id="UP000694419">
    <property type="component" value="Unplaced"/>
</dbReference>
<keyword evidence="7" id="KW-0560">Oxidoreductase</keyword>
<evidence type="ECO:0000256" key="16">
    <source>
        <dbReference type="SAM" id="MobiDB-lite"/>
    </source>
</evidence>
<keyword evidence="4" id="KW-0285">Flavoprotein</keyword>
<dbReference type="InterPro" id="IPR010795">
    <property type="entry name" value="Prenylcys_lyase"/>
</dbReference>
<dbReference type="GO" id="GO:0005764">
    <property type="term" value="C:lysosome"/>
    <property type="evidence" value="ECO:0007669"/>
    <property type="project" value="UniProtKB-SubCell"/>
</dbReference>
<comment type="function">
    <text evidence="12">Prenylcysteine oxidase that cleaves the thioether bond of prenyl-L-cysteines, such as farnesylcysteine and geranylgeranylcysteine. Only active against free prenylcysteines and not prenylcysteine residues within prenylated proteins or peptides. Involved in the final step in the degradation of prenylated proteins, by degrading prenylcysteines after the protein has been degraded.</text>
</comment>
<evidence type="ECO:0000256" key="9">
    <source>
        <dbReference type="ARBA" id="ARBA00023228"/>
    </source>
</evidence>
<comment type="catalytic activity">
    <reaction evidence="13">
        <text>S-(2E,6E)-farnesyl-L-cysteine + O2 + H2O = (2E,6E)-farnesal + L-cysteine + H2O2</text>
        <dbReference type="Rhea" id="RHEA:30231"/>
        <dbReference type="ChEBI" id="CHEBI:15377"/>
        <dbReference type="ChEBI" id="CHEBI:15379"/>
        <dbReference type="ChEBI" id="CHEBI:15894"/>
        <dbReference type="ChEBI" id="CHEBI:16240"/>
        <dbReference type="ChEBI" id="CHEBI:35235"/>
        <dbReference type="ChEBI" id="CHEBI:62141"/>
        <dbReference type="EC" id="1.8.3.5"/>
    </reaction>
    <physiologicalReaction direction="left-to-right" evidence="13">
        <dbReference type="Rhea" id="RHEA:30232"/>
    </physiologicalReaction>
</comment>
<dbReference type="GO" id="GO:0001735">
    <property type="term" value="F:prenylcysteine oxidase activity"/>
    <property type="evidence" value="ECO:0007669"/>
    <property type="project" value="UniProtKB-EC"/>
</dbReference>
<evidence type="ECO:0000256" key="5">
    <source>
        <dbReference type="ARBA" id="ARBA00022729"/>
    </source>
</evidence>
<comment type="subcellular location">
    <subcellularLocation>
        <location evidence="2">Lysosome</location>
    </subcellularLocation>
</comment>
<feature type="domain" description="Prenylcysteine lyase" evidence="17">
    <location>
        <begin position="29"/>
        <end position="365"/>
    </location>
</feature>
<evidence type="ECO:0000256" key="15">
    <source>
        <dbReference type="ARBA" id="ARBA00049343"/>
    </source>
</evidence>
<evidence type="ECO:0000256" key="2">
    <source>
        <dbReference type="ARBA" id="ARBA00004371"/>
    </source>
</evidence>
<comment type="cofactor">
    <cofactor evidence="1">
        <name>FAD</name>
        <dbReference type="ChEBI" id="CHEBI:57692"/>
    </cofactor>
</comment>
<dbReference type="GO" id="GO:0030327">
    <property type="term" value="P:prenylated protein catabolic process"/>
    <property type="evidence" value="ECO:0007669"/>
    <property type="project" value="TreeGrafter"/>
</dbReference>
<evidence type="ECO:0000256" key="1">
    <source>
        <dbReference type="ARBA" id="ARBA00001974"/>
    </source>
</evidence>
<organism evidence="18 19">
    <name type="scientific">Calidris pygmaea</name>
    <name type="common">Spoon-billed sandpiper</name>
    <dbReference type="NCBI Taxonomy" id="425635"/>
    <lineage>
        <taxon>Eukaryota</taxon>
        <taxon>Metazoa</taxon>
        <taxon>Chordata</taxon>
        <taxon>Craniata</taxon>
        <taxon>Vertebrata</taxon>
        <taxon>Euteleostomi</taxon>
        <taxon>Archelosauria</taxon>
        <taxon>Archosauria</taxon>
        <taxon>Dinosauria</taxon>
        <taxon>Saurischia</taxon>
        <taxon>Theropoda</taxon>
        <taxon>Coelurosauria</taxon>
        <taxon>Aves</taxon>
        <taxon>Neognathae</taxon>
        <taxon>Neoaves</taxon>
        <taxon>Charadriiformes</taxon>
        <taxon>Scolopacidae</taxon>
        <taxon>Calidris</taxon>
    </lineage>
</organism>
<protein>
    <recommendedName>
        <fullName evidence="11">Prenylcysteine oxidase 1</fullName>
        <ecNumber evidence="10">1.8.3.5</ecNumber>
    </recommendedName>
</protein>
<comment type="similarity">
    <text evidence="3">Belongs to the prenylcysteine oxidase family.</text>
</comment>
<evidence type="ECO:0000313" key="19">
    <source>
        <dbReference type="Proteomes" id="UP000694419"/>
    </source>
</evidence>
<dbReference type="PANTHER" id="PTHR15944">
    <property type="entry name" value="FARNESYLCYSTEINE LYASE"/>
    <property type="match status" value="1"/>
</dbReference>
<evidence type="ECO:0000256" key="10">
    <source>
        <dbReference type="ARBA" id="ARBA00039077"/>
    </source>
</evidence>
<keyword evidence="9" id="KW-0458">Lysosome</keyword>
<evidence type="ECO:0000256" key="8">
    <source>
        <dbReference type="ARBA" id="ARBA00023180"/>
    </source>
</evidence>
<evidence type="ECO:0000256" key="4">
    <source>
        <dbReference type="ARBA" id="ARBA00022630"/>
    </source>
</evidence>
<evidence type="ECO:0000256" key="7">
    <source>
        <dbReference type="ARBA" id="ARBA00023002"/>
    </source>
</evidence>
<dbReference type="EC" id="1.8.3.5" evidence="10"/>
<accession>A0A8C3JVT7</accession>
<evidence type="ECO:0000256" key="11">
    <source>
        <dbReference type="ARBA" id="ARBA00040608"/>
    </source>
</evidence>